<organism evidence="5 6">
    <name type="scientific">Bifiguratus adelaidae</name>
    <dbReference type="NCBI Taxonomy" id="1938954"/>
    <lineage>
        <taxon>Eukaryota</taxon>
        <taxon>Fungi</taxon>
        <taxon>Fungi incertae sedis</taxon>
        <taxon>Mucoromycota</taxon>
        <taxon>Mucoromycotina</taxon>
        <taxon>Endogonomycetes</taxon>
        <taxon>Endogonales</taxon>
        <taxon>Endogonales incertae sedis</taxon>
        <taxon>Bifiguratus</taxon>
    </lineage>
</organism>
<dbReference type="GO" id="GO:0000160">
    <property type="term" value="P:phosphorelay signal transduction system"/>
    <property type="evidence" value="ECO:0007669"/>
    <property type="project" value="UniProtKB-KW"/>
</dbReference>
<dbReference type="PANTHER" id="PTHR45339:SF1">
    <property type="entry name" value="HYBRID SIGNAL TRANSDUCTION HISTIDINE KINASE J"/>
    <property type="match status" value="1"/>
</dbReference>
<feature type="region of interest" description="Disordered" evidence="3">
    <location>
        <begin position="338"/>
        <end position="388"/>
    </location>
</feature>
<accession>A0A261XU53</accession>
<feature type="non-terminal residue" evidence="5">
    <location>
        <position position="487"/>
    </location>
</feature>
<dbReference type="PROSITE" id="PS50885">
    <property type="entry name" value="HAMP"/>
    <property type="match status" value="1"/>
</dbReference>
<protein>
    <recommendedName>
        <fullName evidence="4">HAMP domain-containing protein</fullName>
    </recommendedName>
</protein>
<keyword evidence="1" id="KW-0597">Phosphoprotein</keyword>
<name>A0A261XU53_9FUNG</name>
<evidence type="ECO:0000313" key="5">
    <source>
        <dbReference type="EMBL" id="OZJ01853.1"/>
    </source>
</evidence>
<sequence>MAQPAVVTYVYDVLFHLEQGNLEKCQSVLAPSCKDQKIFPHPQDVQNFLILDRVLHAVVKKVHTLEQELLRTKIAYHHQHLLAANKAASLSDDEKDKETNSSNSSPRHHVNLPVTSDDAALSALCSPSSLTSPPPLTTSPGSSLPATPEDGIWPTGGIVNPPLGFQQLPHPQSQAFQLTVMSGPDPLPTPISDNGLPFPSTHSLSPSSVPPFPPPATLTTSEVPNNSICPDCLAQATAVAKAVLEGDLSQRITCQHPQLPSSSTMAQDHPMEQMRLAVNTMADHLERITTEIIGVVKREAVEGKLGGQAMVFGYATDNSISSARPGIMRRVTAESVQFDPHNSSVATGWRTSAASSPARITDSESPSPSPSASTSLTSTNTTNPAPSSTIKVYLHEPQGVWKEFVQNLNLMARNHSDQVRDIAEVCTAVAHGDLSKKITVDAKGETLVLKNTINTMVNQLNTFASEVTRVAHDVGTEGKLGVQAQVT</sequence>
<reference evidence="5 6" key="1">
    <citation type="journal article" date="2017" name="Mycologia">
        <title>Bifiguratus adelaidae, gen. et sp. nov., a new member of Mucoromycotina in endophytic and soil-dwelling habitats.</title>
        <authorList>
            <person name="Torres-Cruz T.J."/>
            <person name="Billingsley Tobias T.L."/>
            <person name="Almatruk M."/>
            <person name="Hesse C."/>
            <person name="Kuske C.R."/>
            <person name="Desiro A."/>
            <person name="Benucci G.M."/>
            <person name="Bonito G."/>
            <person name="Stajich J.E."/>
            <person name="Dunlap C."/>
            <person name="Arnold A.E."/>
            <person name="Porras-Alfaro A."/>
        </authorList>
    </citation>
    <scope>NUCLEOTIDE SEQUENCE [LARGE SCALE GENOMIC DNA]</scope>
    <source>
        <strain evidence="5 6">AZ0501</strain>
    </source>
</reference>
<evidence type="ECO:0000256" key="2">
    <source>
        <dbReference type="ARBA" id="ARBA00023012"/>
    </source>
</evidence>
<keyword evidence="2" id="KW-0902">Two-component regulatory system</keyword>
<feature type="region of interest" description="Disordered" evidence="3">
    <location>
        <begin position="86"/>
        <end position="112"/>
    </location>
</feature>
<feature type="compositionally biased region" description="Low complexity" evidence="3">
    <location>
        <begin position="370"/>
        <end position="388"/>
    </location>
</feature>
<dbReference type="Pfam" id="PF18947">
    <property type="entry name" value="HAMP_2"/>
    <property type="match status" value="1"/>
</dbReference>
<evidence type="ECO:0000256" key="1">
    <source>
        <dbReference type="ARBA" id="ARBA00022553"/>
    </source>
</evidence>
<dbReference type="AlphaFoldDB" id="A0A261XU53"/>
<dbReference type="GO" id="GO:0016020">
    <property type="term" value="C:membrane"/>
    <property type="evidence" value="ECO:0007669"/>
    <property type="project" value="InterPro"/>
</dbReference>
<proteinExistence type="predicted"/>
<gene>
    <name evidence="5" type="ORF">BZG36_05341</name>
</gene>
<dbReference type="Gene3D" id="1.20.120.1530">
    <property type="match status" value="2"/>
</dbReference>
<feature type="domain" description="HAMP" evidence="4">
    <location>
        <begin position="413"/>
        <end position="465"/>
    </location>
</feature>
<keyword evidence="6" id="KW-1185">Reference proteome</keyword>
<feature type="compositionally biased region" description="Polar residues" evidence="3">
    <location>
        <begin position="340"/>
        <end position="355"/>
    </location>
</feature>
<feature type="region of interest" description="Disordered" evidence="3">
    <location>
        <begin position="186"/>
        <end position="219"/>
    </location>
</feature>
<feature type="compositionally biased region" description="Low complexity" evidence="3">
    <location>
        <begin position="138"/>
        <end position="148"/>
    </location>
</feature>
<evidence type="ECO:0000313" key="6">
    <source>
        <dbReference type="Proteomes" id="UP000242875"/>
    </source>
</evidence>
<dbReference type="EMBL" id="MVBO01000227">
    <property type="protein sequence ID" value="OZJ01853.1"/>
    <property type="molecule type" value="Genomic_DNA"/>
</dbReference>
<dbReference type="PANTHER" id="PTHR45339">
    <property type="entry name" value="HYBRID SIGNAL TRANSDUCTION HISTIDINE KINASE J"/>
    <property type="match status" value="1"/>
</dbReference>
<evidence type="ECO:0000256" key="3">
    <source>
        <dbReference type="SAM" id="MobiDB-lite"/>
    </source>
</evidence>
<comment type="caution">
    <text evidence="5">The sequence shown here is derived from an EMBL/GenBank/DDBJ whole genome shotgun (WGS) entry which is preliminary data.</text>
</comment>
<dbReference type="OrthoDB" id="10266508at2759"/>
<dbReference type="SMART" id="SM00304">
    <property type="entry name" value="HAMP"/>
    <property type="match status" value="2"/>
</dbReference>
<feature type="region of interest" description="Disordered" evidence="3">
    <location>
        <begin position="124"/>
        <end position="166"/>
    </location>
</feature>
<dbReference type="InterPro" id="IPR003660">
    <property type="entry name" value="HAMP_dom"/>
</dbReference>
<dbReference type="CDD" id="cd06225">
    <property type="entry name" value="HAMP"/>
    <property type="match status" value="1"/>
</dbReference>
<evidence type="ECO:0000259" key="4">
    <source>
        <dbReference type="PROSITE" id="PS50885"/>
    </source>
</evidence>
<dbReference type="Proteomes" id="UP000242875">
    <property type="component" value="Unassembled WGS sequence"/>
</dbReference>